<gene>
    <name evidence="3" type="ORF">VVD49_06080</name>
</gene>
<evidence type="ECO:0000259" key="2">
    <source>
        <dbReference type="Pfam" id="PF07589"/>
    </source>
</evidence>
<sequence length="174" mass="17725">MLKKLLSTLAALLALGAGSANAIVLTLDDANLTVIRPLSGSASASFSGSYTLTPGFEFISLGIDIPYTAGGEGLDDSSPSTTFTPGAFVFTFTILPTDTLGLYDTYLRGGLSMISAGECAVGGGICNNSSSIPFSITIVEGGEGDGNRIPEPGSLALAFLGLGGLLIARRRRLQ</sequence>
<keyword evidence="1" id="KW-0732">Signal</keyword>
<keyword evidence="4" id="KW-1185">Reference proteome</keyword>
<evidence type="ECO:0000313" key="3">
    <source>
        <dbReference type="EMBL" id="MEC5385282.1"/>
    </source>
</evidence>
<feature type="domain" description="Ice-binding protein C-terminal" evidence="2">
    <location>
        <begin position="149"/>
        <end position="172"/>
    </location>
</feature>
<name>A0ABU6K1J1_9RHOO</name>
<evidence type="ECO:0000313" key="4">
    <source>
        <dbReference type="Proteomes" id="UP001331561"/>
    </source>
</evidence>
<dbReference type="RefSeq" id="WP_327598241.1">
    <property type="nucleotide sequence ID" value="NZ_JAYXHS010000001.1"/>
</dbReference>
<protein>
    <submittedName>
        <fullName evidence="3">PEP-CTERM sorting domain-containing protein</fullName>
    </submittedName>
</protein>
<dbReference type="Pfam" id="PF07589">
    <property type="entry name" value="PEP-CTERM"/>
    <property type="match status" value="1"/>
</dbReference>
<accession>A0ABU6K1J1</accession>
<dbReference type="NCBIfam" id="TIGR02595">
    <property type="entry name" value="PEP_CTERM"/>
    <property type="match status" value="1"/>
</dbReference>
<feature type="chain" id="PRO_5046826796" evidence="1">
    <location>
        <begin position="23"/>
        <end position="174"/>
    </location>
</feature>
<feature type="signal peptide" evidence="1">
    <location>
        <begin position="1"/>
        <end position="22"/>
    </location>
</feature>
<proteinExistence type="predicted"/>
<dbReference type="InterPro" id="IPR013424">
    <property type="entry name" value="Ice-binding_C"/>
</dbReference>
<reference evidence="3 4" key="1">
    <citation type="submission" date="2024-01" db="EMBL/GenBank/DDBJ databases">
        <title>Uliginosibacterium soil sp. nov.</title>
        <authorList>
            <person name="Lv Y."/>
        </authorList>
    </citation>
    <scope>NUCLEOTIDE SEQUENCE [LARGE SCALE GENOMIC DNA]</scope>
    <source>
        <strain evidence="3 4">H3</strain>
    </source>
</reference>
<dbReference type="Proteomes" id="UP001331561">
    <property type="component" value="Unassembled WGS sequence"/>
</dbReference>
<dbReference type="EMBL" id="JAYXHS010000001">
    <property type="protein sequence ID" value="MEC5385282.1"/>
    <property type="molecule type" value="Genomic_DNA"/>
</dbReference>
<organism evidence="3 4">
    <name type="scientific">Uliginosibacterium silvisoli</name>
    <dbReference type="NCBI Taxonomy" id="3114758"/>
    <lineage>
        <taxon>Bacteria</taxon>
        <taxon>Pseudomonadati</taxon>
        <taxon>Pseudomonadota</taxon>
        <taxon>Betaproteobacteria</taxon>
        <taxon>Rhodocyclales</taxon>
        <taxon>Zoogloeaceae</taxon>
        <taxon>Uliginosibacterium</taxon>
    </lineage>
</organism>
<evidence type="ECO:0000256" key="1">
    <source>
        <dbReference type="SAM" id="SignalP"/>
    </source>
</evidence>
<comment type="caution">
    <text evidence="3">The sequence shown here is derived from an EMBL/GenBank/DDBJ whole genome shotgun (WGS) entry which is preliminary data.</text>
</comment>